<dbReference type="Proteomes" id="UP001356308">
    <property type="component" value="Unassembled WGS sequence"/>
</dbReference>
<proteinExistence type="predicted"/>
<sequence length="120" mass="13563">MEFKGTKGNWTIRENATIFTNGSEHRYLEIITDYRLSENHINTIAKLPLDRAECPYSLTVGQINANALLMVESKNLLEALEKAKNTLFNCISELPESYQGAARDQAEMCKNVILKATRIV</sequence>
<name>A0ABU7ITA5_9FLAO</name>
<reference evidence="1 2" key="1">
    <citation type="submission" date="2024-01" db="EMBL/GenBank/DDBJ databases">
        <title>Maribacter spp. originated from different algae showed divergent polysaccharides utilization ability.</title>
        <authorList>
            <person name="Wang H."/>
            <person name="Wu Y."/>
        </authorList>
    </citation>
    <scope>NUCLEOTIDE SEQUENCE [LARGE SCALE GENOMIC DNA]</scope>
    <source>
        <strain evidence="1 2">PR1</strain>
    </source>
</reference>
<comment type="caution">
    <text evidence="1">The sequence shown here is derived from an EMBL/GenBank/DDBJ whole genome shotgun (WGS) entry which is preliminary data.</text>
</comment>
<evidence type="ECO:0000313" key="1">
    <source>
        <dbReference type="EMBL" id="MEE1976212.1"/>
    </source>
</evidence>
<accession>A0ABU7ITA5</accession>
<gene>
    <name evidence="1" type="ORF">V1I91_09035</name>
</gene>
<organism evidence="1 2">
    <name type="scientific">Maribacter cobaltidurans</name>
    <dbReference type="NCBI Taxonomy" id="1178778"/>
    <lineage>
        <taxon>Bacteria</taxon>
        <taxon>Pseudomonadati</taxon>
        <taxon>Bacteroidota</taxon>
        <taxon>Flavobacteriia</taxon>
        <taxon>Flavobacteriales</taxon>
        <taxon>Flavobacteriaceae</taxon>
        <taxon>Maribacter</taxon>
    </lineage>
</organism>
<dbReference type="RefSeq" id="WP_272650929.1">
    <property type="nucleotide sequence ID" value="NZ_JAZDDG010000004.1"/>
</dbReference>
<protein>
    <submittedName>
        <fullName evidence="1">Uncharacterized protein</fullName>
    </submittedName>
</protein>
<keyword evidence="2" id="KW-1185">Reference proteome</keyword>
<evidence type="ECO:0000313" key="2">
    <source>
        <dbReference type="Proteomes" id="UP001356308"/>
    </source>
</evidence>
<dbReference type="EMBL" id="JAZDDG010000004">
    <property type="protein sequence ID" value="MEE1976212.1"/>
    <property type="molecule type" value="Genomic_DNA"/>
</dbReference>